<feature type="non-terminal residue" evidence="2">
    <location>
        <position position="204"/>
    </location>
</feature>
<feature type="region of interest" description="Disordered" evidence="1">
    <location>
        <begin position="168"/>
        <end position="204"/>
    </location>
</feature>
<evidence type="ECO:0000313" key="3">
    <source>
        <dbReference type="Proteomes" id="UP000327493"/>
    </source>
</evidence>
<name>A0A5J5CCN5_9PERO</name>
<reference evidence="2 3" key="1">
    <citation type="submission" date="2019-08" db="EMBL/GenBank/DDBJ databases">
        <title>A chromosome-level genome assembly, high-density linkage maps, and genome scans reveal the genomic architecture of hybrid incompatibilities underlying speciation via character displacement in darters (Percidae: Etheostominae).</title>
        <authorList>
            <person name="Moran R.L."/>
            <person name="Catchen J.M."/>
            <person name="Fuller R.C."/>
        </authorList>
    </citation>
    <scope>NUCLEOTIDE SEQUENCE [LARGE SCALE GENOMIC DNA]</scope>
    <source>
        <strain evidence="2">EspeVRDwgs_2016</strain>
        <tissue evidence="2">Muscle</tissue>
    </source>
</reference>
<organism evidence="2 3">
    <name type="scientific">Etheostoma spectabile</name>
    <name type="common">orangethroat darter</name>
    <dbReference type="NCBI Taxonomy" id="54343"/>
    <lineage>
        <taxon>Eukaryota</taxon>
        <taxon>Metazoa</taxon>
        <taxon>Chordata</taxon>
        <taxon>Craniata</taxon>
        <taxon>Vertebrata</taxon>
        <taxon>Euteleostomi</taxon>
        <taxon>Actinopterygii</taxon>
        <taxon>Neopterygii</taxon>
        <taxon>Teleostei</taxon>
        <taxon>Neoteleostei</taxon>
        <taxon>Acanthomorphata</taxon>
        <taxon>Eupercaria</taxon>
        <taxon>Perciformes</taxon>
        <taxon>Percoidei</taxon>
        <taxon>Percidae</taxon>
        <taxon>Etheostomatinae</taxon>
        <taxon>Etheostoma</taxon>
    </lineage>
</organism>
<evidence type="ECO:0000313" key="2">
    <source>
        <dbReference type="EMBL" id="KAA8579487.1"/>
    </source>
</evidence>
<evidence type="ECO:0000256" key="1">
    <source>
        <dbReference type="SAM" id="MobiDB-lite"/>
    </source>
</evidence>
<proteinExistence type="predicted"/>
<dbReference type="EMBL" id="VOFY01000024">
    <property type="protein sequence ID" value="KAA8579487.1"/>
    <property type="molecule type" value="Genomic_DNA"/>
</dbReference>
<keyword evidence="3" id="KW-1185">Reference proteome</keyword>
<accession>A0A5J5CCN5</accession>
<gene>
    <name evidence="2" type="ORF">FQN60_006580</name>
</gene>
<feature type="compositionally biased region" description="Basic and acidic residues" evidence="1">
    <location>
        <begin position="187"/>
        <end position="204"/>
    </location>
</feature>
<comment type="caution">
    <text evidence="2">The sequence shown here is derived from an EMBL/GenBank/DDBJ whole genome shotgun (WGS) entry which is preliminary data.</text>
</comment>
<sequence>MHVTKATDFHLCELSTTSLPETTGVLQLKKTLQMAEHVEHRKSYWEELIIEPLHSESRWQNALNFPTKSPSWRVSHTHARVPTLTAADEQPEEMDELEHHFRAGFGPPDSAFSCCKKRQGRHTRSALFIRCLGLRWRLICLSSFLPFLPIRALPLAARSLSTEFSALWTPPPPPQHHFSPPSLLEAVDEKQRSRQEDGKSSQTC</sequence>
<dbReference type="Proteomes" id="UP000327493">
    <property type="component" value="Chromosome 24"/>
</dbReference>
<protein>
    <submittedName>
        <fullName evidence="2">Uncharacterized protein</fullName>
    </submittedName>
</protein>
<dbReference type="AlphaFoldDB" id="A0A5J5CCN5"/>